<dbReference type="RefSeq" id="WP_257020127.1">
    <property type="nucleotide sequence ID" value="NZ_JACBZO010000001.1"/>
</dbReference>
<comment type="caution">
    <text evidence="1">The sequence shown here is derived from an EMBL/GenBank/DDBJ whole genome shotgun (WGS) entry which is preliminary data.</text>
</comment>
<dbReference type="EMBL" id="JACBZO010000001">
    <property type="protein sequence ID" value="NYI41692.1"/>
    <property type="molecule type" value="Genomic_DNA"/>
</dbReference>
<gene>
    <name evidence="1" type="ORF">BKA03_001811</name>
</gene>
<evidence type="ECO:0000313" key="1">
    <source>
        <dbReference type="EMBL" id="NYI41692.1"/>
    </source>
</evidence>
<organism evidence="1 2">
    <name type="scientific">Demequina lutea</name>
    <dbReference type="NCBI Taxonomy" id="431489"/>
    <lineage>
        <taxon>Bacteria</taxon>
        <taxon>Bacillati</taxon>
        <taxon>Actinomycetota</taxon>
        <taxon>Actinomycetes</taxon>
        <taxon>Micrococcales</taxon>
        <taxon>Demequinaceae</taxon>
        <taxon>Demequina</taxon>
    </lineage>
</organism>
<dbReference type="AlphaFoldDB" id="A0A7Y9ZA95"/>
<accession>A0A7Y9ZA95</accession>
<keyword evidence="2" id="KW-1185">Reference proteome</keyword>
<proteinExistence type="predicted"/>
<dbReference type="Proteomes" id="UP000547973">
    <property type="component" value="Unassembled WGS sequence"/>
</dbReference>
<name>A0A7Y9ZA95_9MICO</name>
<reference evidence="1 2" key="1">
    <citation type="submission" date="2020-07" db="EMBL/GenBank/DDBJ databases">
        <title>Sequencing the genomes of 1000 actinobacteria strains.</title>
        <authorList>
            <person name="Klenk H.-P."/>
        </authorList>
    </citation>
    <scope>NUCLEOTIDE SEQUENCE [LARGE SCALE GENOMIC DNA]</scope>
    <source>
        <strain evidence="1 2">DSM 19970</strain>
    </source>
</reference>
<evidence type="ECO:0000313" key="2">
    <source>
        <dbReference type="Proteomes" id="UP000547973"/>
    </source>
</evidence>
<protein>
    <submittedName>
        <fullName evidence="1">Uncharacterized protein</fullName>
    </submittedName>
</protein>
<sequence length="41" mass="4312">MTVIAESGAALLGANLAGSIDPRERSEGLRLLADALERFAR</sequence>